<comment type="cofactor">
    <cofactor evidence="1 11">
        <name>pyridoxal 5'-phosphate</name>
        <dbReference type="ChEBI" id="CHEBI:597326"/>
    </cofactor>
</comment>
<comment type="similarity">
    <text evidence="3">Belongs to the threonine synthase family.</text>
</comment>
<dbReference type="InterPro" id="IPR051166">
    <property type="entry name" value="Threonine_Synthase"/>
</dbReference>
<accession>M5PUC9</accession>
<dbReference type="Proteomes" id="UP000011922">
    <property type="component" value="Unassembled WGS sequence"/>
</dbReference>
<sequence>MGRITYFRMMESRMATLFPLHRGRMEYFCLGCGARHGIDQLLYTCPECGGVFLLEDLDFDKLRETPGEGWREIFDARAGEKRAFLRGIFRFYEITAPVLESEDIICLGEGNTPIVEASPALQQRLGGQRMAYKNDGQNPSASFKDRGMACAYSYLKALIRKHKWDSVLTICASTGDTSAAAALYGAYVGGAIRTVVLLPQGKVTPQQLAQPLGSGAVVMEIPGVFDDCMKVVEHLADNYRVALLNSKNAWRILGQESYAFEVAQWYDWDMAGKCVFVPIGNAGNVTAIMGGFLKLHRLGIINELPRVFGVQSHHADPVYRYYNESDPTKRTYQPVKVTPSVAQAAMIGNPVSFPRVKHFVDQYTAIGGRDAFHVLQVTEQAIMEAMLLANRHGHIADTQGGECLAGLMTAMDQKLISKDELAVLDATAHMLKFIGFQEMYFQNTFPPEYGVSPDPAMTNAPLPVLSMQDKQSLTPEEFTLKAAETVASRLGVERKR</sequence>
<dbReference type="InterPro" id="IPR000634">
    <property type="entry name" value="Ser/Thr_deHydtase_PyrdxlP-BS"/>
</dbReference>
<dbReference type="EMBL" id="AOSV01000016">
    <property type="protein sequence ID" value="EMG37684.1"/>
    <property type="molecule type" value="Genomic_DNA"/>
</dbReference>
<dbReference type="AlphaFoldDB" id="M5PUC9"/>
<evidence type="ECO:0000256" key="2">
    <source>
        <dbReference type="ARBA" id="ARBA00004979"/>
    </source>
</evidence>
<evidence type="ECO:0000256" key="11">
    <source>
        <dbReference type="PIRSR" id="PIRSR604450-51"/>
    </source>
</evidence>
<dbReference type="GO" id="GO:0030170">
    <property type="term" value="F:pyridoxal phosphate binding"/>
    <property type="evidence" value="ECO:0007669"/>
    <property type="project" value="InterPro"/>
</dbReference>
<reference evidence="13 14" key="1">
    <citation type="journal article" date="2013" name="Genome Announc.">
        <title>Draft Genome Sequence for Desulfovibrio africanus Strain PCS.</title>
        <authorList>
            <person name="Brown S.D."/>
            <person name="Utturkar S.M."/>
            <person name="Arkin A.P."/>
            <person name="Deutschbauer A.M."/>
            <person name="Elias D.A."/>
            <person name="Hazen T.C."/>
            <person name="Chakraborty R."/>
        </authorList>
    </citation>
    <scope>NUCLEOTIDE SEQUENCE [LARGE SCALE GENOMIC DNA]</scope>
    <source>
        <strain evidence="13 14">PCS</strain>
    </source>
</reference>
<evidence type="ECO:0000256" key="9">
    <source>
        <dbReference type="ARBA" id="ARBA00049144"/>
    </source>
</evidence>
<dbReference type="CDD" id="cd01563">
    <property type="entry name" value="Thr-synth_1"/>
    <property type="match status" value="1"/>
</dbReference>
<dbReference type="PATRIC" id="fig|1262666.3.peg.1647"/>
<evidence type="ECO:0000256" key="6">
    <source>
        <dbReference type="ARBA" id="ARBA00022605"/>
    </source>
</evidence>
<evidence type="ECO:0000256" key="3">
    <source>
        <dbReference type="ARBA" id="ARBA00005517"/>
    </source>
</evidence>
<evidence type="ECO:0000256" key="4">
    <source>
        <dbReference type="ARBA" id="ARBA00013028"/>
    </source>
</evidence>
<dbReference type="InterPro" id="IPR001926">
    <property type="entry name" value="TrpB-like_PALP"/>
</dbReference>
<evidence type="ECO:0000313" key="13">
    <source>
        <dbReference type="EMBL" id="EMG37684.1"/>
    </source>
</evidence>
<evidence type="ECO:0000256" key="1">
    <source>
        <dbReference type="ARBA" id="ARBA00001933"/>
    </source>
</evidence>
<keyword evidence="13" id="KW-0456">Lyase</keyword>
<dbReference type="UniPathway" id="UPA00050">
    <property type="reaction ID" value="UER00065"/>
</dbReference>
<evidence type="ECO:0000256" key="7">
    <source>
        <dbReference type="ARBA" id="ARBA00022697"/>
    </source>
</evidence>
<evidence type="ECO:0000259" key="12">
    <source>
        <dbReference type="Pfam" id="PF00291"/>
    </source>
</evidence>
<evidence type="ECO:0000313" key="14">
    <source>
        <dbReference type="Proteomes" id="UP000011922"/>
    </source>
</evidence>
<feature type="domain" description="Tryptophan synthase beta chain-like PALP" evidence="12">
    <location>
        <begin position="106"/>
        <end position="419"/>
    </location>
</feature>
<dbReference type="EC" id="4.2.3.1" evidence="4 10"/>
<keyword evidence="8 11" id="KW-0663">Pyridoxal phosphate</keyword>
<keyword evidence="7" id="KW-0791">Threonine biosynthesis</keyword>
<dbReference type="NCBIfam" id="TIGR00260">
    <property type="entry name" value="thrC"/>
    <property type="match status" value="1"/>
</dbReference>
<evidence type="ECO:0000256" key="10">
    <source>
        <dbReference type="NCBIfam" id="TIGR00260"/>
    </source>
</evidence>
<dbReference type="InterPro" id="IPR036052">
    <property type="entry name" value="TrpB-like_PALP_sf"/>
</dbReference>
<comment type="pathway">
    <text evidence="2">Amino-acid biosynthesis; L-threonine biosynthesis; L-threonine from L-aspartate: step 5/5.</text>
</comment>
<dbReference type="InterPro" id="IPR004450">
    <property type="entry name" value="Thr_synthase-like"/>
</dbReference>
<evidence type="ECO:0000256" key="5">
    <source>
        <dbReference type="ARBA" id="ARBA00018679"/>
    </source>
</evidence>
<comment type="caution">
    <text evidence="13">The sequence shown here is derived from an EMBL/GenBank/DDBJ whole genome shotgun (WGS) entry which is preliminary data.</text>
</comment>
<name>M5PUC9_DESAF</name>
<gene>
    <name evidence="13" type="ORF">PCS_01627</name>
</gene>
<dbReference type="GO" id="GO:0004795">
    <property type="term" value="F:threonine synthase activity"/>
    <property type="evidence" value="ECO:0007669"/>
    <property type="project" value="UniProtKB-UniRule"/>
</dbReference>
<evidence type="ECO:0000256" key="8">
    <source>
        <dbReference type="ARBA" id="ARBA00022898"/>
    </source>
</evidence>
<dbReference type="SUPFAM" id="SSF53686">
    <property type="entry name" value="Tryptophan synthase beta subunit-like PLP-dependent enzymes"/>
    <property type="match status" value="1"/>
</dbReference>
<dbReference type="PANTHER" id="PTHR42690:SF1">
    <property type="entry name" value="THREONINE SYNTHASE-LIKE 2"/>
    <property type="match status" value="1"/>
</dbReference>
<dbReference type="GO" id="GO:0009088">
    <property type="term" value="P:threonine biosynthetic process"/>
    <property type="evidence" value="ECO:0007669"/>
    <property type="project" value="UniProtKB-UniRule"/>
</dbReference>
<dbReference type="PANTHER" id="PTHR42690">
    <property type="entry name" value="THREONINE SYNTHASE FAMILY MEMBER"/>
    <property type="match status" value="1"/>
</dbReference>
<dbReference type="Gene3D" id="3.40.50.1100">
    <property type="match status" value="2"/>
</dbReference>
<dbReference type="PROSITE" id="PS00165">
    <property type="entry name" value="DEHYDRATASE_SER_THR"/>
    <property type="match status" value="1"/>
</dbReference>
<feature type="modified residue" description="N6-(pyridoxal phosphate)lysine" evidence="11">
    <location>
        <position position="144"/>
    </location>
</feature>
<comment type="catalytic activity">
    <reaction evidence="9">
        <text>O-phospho-L-homoserine + H2O = L-threonine + phosphate</text>
        <dbReference type="Rhea" id="RHEA:10840"/>
        <dbReference type="ChEBI" id="CHEBI:15377"/>
        <dbReference type="ChEBI" id="CHEBI:43474"/>
        <dbReference type="ChEBI" id="CHEBI:57590"/>
        <dbReference type="ChEBI" id="CHEBI:57926"/>
        <dbReference type="EC" id="4.2.3.1"/>
    </reaction>
</comment>
<proteinExistence type="inferred from homology"/>
<dbReference type="Pfam" id="PF00291">
    <property type="entry name" value="PALP"/>
    <property type="match status" value="1"/>
</dbReference>
<keyword evidence="6" id="KW-0028">Amino-acid biosynthesis</keyword>
<protein>
    <recommendedName>
        <fullName evidence="5 10">Threonine synthase</fullName>
        <ecNumber evidence="4 10">4.2.3.1</ecNumber>
    </recommendedName>
</protein>
<organism evidence="13 14">
    <name type="scientific">Desulfocurvibacter africanus PCS</name>
    <dbReference type="NCBI Taxonomy" id="1262666"/>
    <lineage>
        <taxon>Bacteria</taxon>
        <taxon>Pseudomonadati</taxon>
        <taxon>Thermodesulfobacteriota</taxon>
        <taxon>Desulfovibrionia</taxon>
        <taxon>Desulfovibrionales</taxon>
        <taxon>Desulfovibrionaceae</taxon>
        <taxon>Desulfocurvibacter</taxon>
    </lineage>
</organism>